<evidence type="ECO:0000313" key="3">
    <source>
        <dbReference type="EMBL" id="SEC43397.1"/>
    </source>
</evidence>
<accession>A0A1H4SHE0</accession>
<dbReference type="Gene3D" id="2.40.128.580">
    <property type="entry name" value="GXWXG domain"/>
    <property type="match status" value="1"/>
</dbReference>
<dbReference type="Proteomes" id="UP000183561">
    <property type="component" value="Unassembled WGS sequence"/>
</dbReference>
<dbReference type="OrthoDB" id="8905397at2"/>
<protein>
    <submittedName>
        <fullName evidence="3">GXWXG protein</fullName>
    </submittedName>
</protein>
<name>A0A1H4SHE0_9NOCA</name>
<evidence type="ECO:0000259" key="2">
    <source>
        <dbReference type="Pfam" id="PF14232"/>
    </source>
</evidence>
<organism evidence="3 4">
    <name type="scientific">Rhodococcus koreensis</name>
    <dbReference type="NCBI Taxonomy" id="99653"/>
    <lineage>
        <taxon>Bacteria</taxon>
        <taxon>Bacillati</taxon>
        <taxon>Actinomycetota</taxon>
        <taxon>Actinomycetes</taxon>
        <taxon>Mycobacteriales</taxon>
        <taxon>Nocardiaceae</taxon>
        <taxon>Rhodococcus</taxon>
    </lineage>
</organism>
<gene>
    <name evidence="3" type="ORF">SAMN04490239_4081</name>
</gene>
<dbReference type="Pfam" id="PF14232">
    <property type="entry name" value="DUF4334"/>
    <property type="match status" value="1"/>
</dbReference>
<dbReference type="InterPro" id="IPR025568">
    <property type="entry name" value="DUF4334"/>
</dbReference>
<proteinExistence type="predicted"/>
<reference evidence="4" key="1">
    <citation type="submission" date="2016-10" db="EMBL/GenBank/DDBJ databases">
        <authorList>
            <person name="Varghese N."/>
            <person name="Submissions S."/>
        </authorList>
    </citation>
    <scope>NUCLEOTIDE SEQUENCE [LARGE SCALE GENOMIC DNA]</scope>
    <source>
        <strain evidence="4">DSM 44498</strain>
    </source>
</reference>
<sequence>MNIDQARSTFHELRQRDAGVSPDELDAVWAALDTVRAEDILGSWKGDDFATGHRLHDKLVAGRWHGKTFHSLEDAKPLICRDADGNLYSDVEGGNGEASLWNIEFRGEVAATMVYDGAPIFDHFKKVDDSTLMGIMNGKSALVLDGGRHYYFLLERD</sequence>
<dbReference type="AlphaFoldDB" id="A0A1H4SHE0"/>
<evidence type="ECO:0000313" key="4">
    <source>
        <dbReference type="Proteomes" id="UP000183561"/>
    </source>
</evidence>
<feature type="domain" description="GXWXG" evidence="1">
    <location>
        <begin position="27"/>
        <end position="85"/>
    </location>
</feature>
<dbReference type="Pfam" id="PF14231">
    <property type="entry name" value="GXWXG"/>
    <property type="match status" value="1"/>
</dbReference>
<dbReference type="RefSeq" id="WP_072943063.1">
    <property type="nucleotide sequence ID" value="NZ_FNSV01000005.1"/>
</dbReference>
<feature type="domain" description="DUF4334" evidence="2">
    <location>
        <begin position="96"/>
        <end position="156"/>
    </location>
</feature>
<dbReference type="InterPro" id="IPR025951">
    <property type="entry name" value="GXWXG_dom"/>
</dbReference>
<dbReference type="EMBL" id="FNSV01000005">
    <property type="protein sequence ID" value="SEC43397.1"/>
    <property type="molecule type" value="Genomic_DNA"/>
</dbReference>
<evidence type="ECO:0000259" key="1">
    <source>
        <dbReference type="Pfam" id="PF14231"/>
    </source>
</evidence>
<keyword evidence="4" id="KW-1185">Reference proteome</keyword>